<accession>A0A2A2KSY9</accession>
<keyword evidence="7 13" id="KW-1133">Transmembrane helix</keyword>
<evidence type="ECO:0000256" key="8">
    <source>
        <dbReference type="ARBA" id="ARBA00023134"/>
    </source>
</evidence>
<dbReference type="SUPFAM" id="SSF48340">
    <property type="entry name" value="Interferon-induced guanylate-binding protein 1 (GBP1), C-terminal domain"/>
    <property type="match status" value="1"/>
</dbReference>
<dbReference type="AlphaFoldDB" id="A0A2A2KSY9"/>
<feature type="transmembrane region" description="Helical" evidence="13">
    <location>
        <begin position="476"/>
        <end position="496"/>
    </location>
</feature>
<dbReference type="InterPro" id="IPR030386">
    <property type="entry name" value="G_GB1_RHD3_dom"/>
</dbReference>
<evidence type="ECO:0000313" key="15">
    <source>
        <dbReference type="EMBL" id="PAV76913.1"/>
    </source>
</evidence>
<keyword evidence="5" id="KW-0256">Endoplasmic reticulum</keyword>
<dbReference type="Gene3D" id="3.40.50.300">
    <property type="entry name" value="P-loop containing nucleotide triphosphate hydrolases"/>
    <property type="match status" value="1"/>
</dbReference>
<dbReference type="GO" id="GO:0003924">
    <property type="term" value="F:GTPase activity"/>
    <property type="evidence" value="ECO:0007669"/>
    <property type="project" value="InterPro"/>
</dbReference>
<dbReference type="Proteomes" id="UP000218231">
    <property type="component" value="Unassembled WGS sequence"/>
</dbReference>
<evidence type="ECO:0000256" key="3">
    <source>
        <dbReference type="ARBA" id="ARBA00022741"/>
    </source>
</evidence>
<dbReference type="GO" id="GO:0005789">
    <property type="term" value="C:endoplasmic reticulum membrane"/>
    <property type="evidence" value="ECO:0007669"/>
    <property type="project" value="UniProtKB-SubCell"/>
</dbReference>
<evidence type="ECO:0000256" key="12">
    <source>
        <dbReference type="SAM" id="MobiDB-lite"/>
    </source>
</evidence>
<dbReference type="Gene3D" id="1.20.58.420">
    <property type="entry name" value="AHSP"/>
    <property type="match status" value="1"/>
</dbReference>
<feature type="region of interest" description="Disordered" evidence="12">
    <location>
        <begin position="546"/>
        <end position="577"/>
    </location>
</feature>
<dbReference type="CDD" id="cd01851">
    <property type="entry name" value="GBP"/>
    <property type="match status" value="1"/>
</dbReference>
<dbReference type="InterPro" id="IPR015894">
    <property type="entry name" value="Guanylate-bd_N"/>
</dbReference>
<dbReference type="STRING" id="2018661.A0A2A2KSY9"/>
<evidence type="ECO:0000256" key="5">
    <source>
        <dbReference type="ARBA" id="ARBA00022824"/>
    </source>
</evidence>
<evidence type="ECO:0000259" key="14">
    <source>
        <dbReference type="PROSITE" id="PS51715"/>
    </source>
</evidence>
<evidence type="ECO:0000256" key="1">
    <source>
        <dbReference type="ARBA" id="ARBA00004477"/>
    </source>
</evidence>
<comment type="subcellular location">
    <subcellularLocation>
        <location evidence="1">Endoplasmic reticulum membrane</location>
        <topology evidence="1">Multi-pass membrane protein</topology>
    </subcellularLocation>
</comment>
<comment type="catalytic activity">
    <reaction evidence="10">
        <text>GTP + H2O = GDP + phosphate + H(+)</text>
        <dbReference type="Rhea" id="RHEA:19669"/>
        <dbReference type="ChEBI" id="CHEBI:15377"/>
        <dbReference type="ChEBI" id="CHEBI:15378"/>
        <dbReference type="ChEBI" id="CHEBI:37565"/>
        <dbReference type="ChEBI" id="CHEBI:43474"/>
        <dbReference type="ChEBI" id="CHEBI:58189"/>
    </reaction>
    <physiologicalReaction direction="left-to-right" evidence="10">
        <dbReference type="Rhea" id="RHEA:19670"/>
    </physiologicalReaction>
</comment>
<dbReference type="FunFam" id="3.40.50.300:FF:003207">
    <property type="entry name" value="ATLastiN (Endoplasmic reticulum GTPase) related"/>
    <property type="match status" value="1"/>
</dbReference>
<feature type="domain" description="GB1/RHD3-type G" evidence="14">
    <location>
        <begin position="56"/>
        <end position="312"/>
    </location>
</feature>
<dbReference type="Pfam" id="PF02263">
    <property type="entry name" value="GBP"/>
    <property type="match status" value="1"/>
</dbReference>
<dbReference type="Pfam" id="PF02841">
    <property type="entry name" value="GBP_C"/>
    <property type="match status" value="1"/>
</dbReference>
<dbReference type="InterPro" id="IPR003191">
    <property type="entry name" value="Guanylate-bd/ATL_C"/>
</dbReference>
<dbReference type="InterPro" id="IPR027417">
    <property type="entry name" value="P-loop_NTPase"/>
</dbReference>
<evidence type="ECO:0000256" key="7">
    <source>
        <dbReference type="ARBA" id="ARBA00022989"/>
    </source>
</evidence>
<evidence type="ECO:0000256" key="6">
    <source>
        <dbReference type="ARBA" id="ARBA00022842"/>
    </source>
</evidence>
<keyword evidence="9 13" id="KW-0472">Membrane</keyword>
<dbReference type="FunFam" id="1.20.58.420:FF:000001">
    <property type="entry name" value="Atlastin-1 isoform 1"/>
    <property type="match status" value="1"/>
</dbReference>
<reference evidence="15 16" key="1">
    <citation type="journal article" date="2017" name="Curr. Biol.">
        <title>Genome architecture and evolution of a unichromosomal asexual nematode.</title>
        <authorList>
            <person name="Fradin H."/>
            <person name="Zegar C."/>
            <person name="Gutwein M."/>
            <person name="Lucas J."/>
            <person name="Kovtun M."/>
            <person name="Corcoran D."/>
            <person name="Baugh L.R."/>
            <person name="Kiontke K."/>
            <person name="Gunsalus K."/>
            <person name="Fitch D.H."/>
            <person name="Piano F."/>
        </authorList>
    </citation>
    <scope>NUCLEOTIDE SEQUENCE [LARGE SCALE GENOMIC DNA]</scope>
    <source>
        <strain evidence="15">PF1309</strain>
    </source>
</reference>
<keyword evidence="2 13" id="KW-0812">Transmembrane</keyword>
<comment type="caution">
    <text evidence="15">The sequence shown here is derived from an EMBL/GenBank/DDBJ whole genome shotgun (WGS) entry which is preliminary data.</text>
</comment>
<evidence type="ECO:0000256" key="11">
    <source>
        <dbReference type="PROSITE-ProRule" id="PRU01052"/>
    </source>
</evidence>
<evidence type="ECO:0000313" key="16">
    <source>
        <dbReference type="Proteomes" id="UP000218231"/>
    </source>
</evidence>
<organism evidence="15 16">
    <name type="scientific">Diploscapter pachys</name>
    <dbReference type="NCBI Taxonomy" id="2018661"/>
    <lineage>
        <taxon>Eukaryota</taxon>
        <taxon>Metazoa</taxon>
        <taxon>Ecdysozoa</taxon>
        <taxon>Nematoda</taxon>
        <taxon>Chromadorea</taxon>
        <taxon>Rhabditida</taxon>
        <taxon>Rhabditina</taxon>
        <taxon>Rhabditomorpha</taxon>
        <taxon>Rhabditoidea</taxon>
        <taxon>Rhabditidae</taxon>
        <taxon>Diploscapter</taxon>
    </lineage>
</organism>
<keyword evidence="4" id="KW-0378">Hydrolase</keyword>
<dbReference type="GO" id="GO:0005525">
    <property type="term" value="F:GTP binding"/>
    <property type="evidence" value="ECO:0007669"/>
    <property type="project" value="UniProtKB-KW"/>
</dbReference>
<evidence type="ECO:0000256" key="9">
    <source>
        <dbReference type="ARBA" id="ARBA00023136"/>
    </source>
</evidence>
<keyword evidence="3" id="KW-0547">Nucleotide-binding</keyword>
<comment type="similarity">
    <text evidence="11">Belongs to the TRAFAC class dynamin-like GTPase superfamily. GB1/RHD3 GTPase family.</text>
</comment>
<feature type="compositionally biased region" description="Low complexity" evidence="12">
    <location>
        <begin position="558"/>
        <end position="569"/>
    </location>
</feature>
<sequence length="577" mass="64558">MADGFQERNAEGFVDISPSAVPHAIRIVDVVEDGEHSFELNIQALEQVLLDLSVADKKVSVIGVAGAYRKGKSFLLNFFLRYLTWKSEHDSNTHQSSDGDWMAPNEPLRGFSWRGGSERETNGILIWSKPFIVKNRAGEQVAVILMDTQGSFDSQSTVKDCATIFALSTMISSVQIYNLSQNIQEDDLQHLHLFTDYGRLAMESSDSDAKPFQSLQFLVRDWSFPYEAEFGFEGGQTILDKRLQISDKQHPELQQLRKYIHSCFGDISCFLMPHPGLKVATNPQFDGRMHDIEPSFQEMLRVLVPRLMDSSNLVMKEIDGQKITCRELVEYFKAYIKIFQGQDLPEPKSMLLATAEANNFAAVAKAKAVYQRMMEEVCGGETPYMSTAELNDEHEKCKNEAVREFRNTRKLGGVEFSIQFLDRLESDLADSYEHFLKVNNGKNLFKSMRTPAVLVSLMIGDYIFQEFFQMLGLNGIAGIFSSILVIVIGALSVWAYSRYSGSLREVASWIDDAVTYVWTNFISPNAGNMGALGGAIQLQDRIENATSGGSSQKRAGGSTSASSSNPSYSTGRKVKNY</sequence>
<keyword evidence="6" id="KW-0460">Magnesium</keyword>
<name>A0A2A2KSY9_9BILA</name>
<dbReference type="OrthoDB" id="7788754at2759"/>
<dbReference type="SUPFAM" id="SSF52540">
    <property type="entry name" value="P-loop containing nucleoside triphosphate hydrolases"/>
    <property type="match status" value="1"/>
</dbReference>
<dbReference type="EMBL" id="LIAE01007798">
    <property type="protein sequence ID" value="PAV76913.1"/>
    <property type="molecule type" value="Genomic_DNA"/>
</dbReference>
<dbReference type="PANTHER" id="PTHR10751">
    <property type="entry name" value="GUANYLATE BINDING PROTEIN"/>
    <property type="match status" value="1"/>
</dbReference>
<proteinExistence type="inferred from homology"/>
<evidence type="ECO:0000256" key="4">
    <source>
        <dbReference type="ARBA" id="ARBA00022801"/>
    </source>
</evidence>
<evidence type="ECO:0000256" key="13">
    <source>
        <dbReference type="SAM" id="Phobius"/>
    </source>
</evidence>
<evidence type="ECO:0000256" key="10">
    <source>
        <dbReference type="ARBA" id="ARBA00049117"/>
    </source>
</evidence>
<gene>
    <name evidence="15" type="ORF">WR25_23669</name>
</gene>
<dbReference type="InterPro" id="IPR036543">
    <property type="entry name" value="Guanylate-bd_C_sf"/>
</dbReference>
<keyword evidence="16" id="KW-1185">Reference proteome</keyword>
<keyword evidence="8" id="KW-0342">GTP-binding</keyword>
<protein>
    <recommendedName>
        <fullName evidence="14">GB1/RHD3-type G domain-containing protein</fullName>
    </recommendedName>
</protein>
<evidence type="ECO:0000256" key="2">
    <source>
        <dbReference type="ARBA" id="ARBA00022692"/>
    </source>
</evidence>
<dbReference type="PROSITE" id="PS51715">
    <property type="entry name" value="G_GB1_RHD3"/>
    <property type="match status" value="1"/>
</dbReference>